<keyword evidence="2" id="KW-0813">Transport</keyword>
<protein>
    <submittedName>
        <fullName evidence="7">Glutathione ABC transporter substrate-binding protein</fullName>
    </submittedName>
</protein>
<feature type="chain" id="PRO_5039543758" evidence="5">
    <location>
        <begin position="25"/>
        <end position="539"/>
    </location>
</feature>
<dbReference type="GO" id="GO:0042597">
    <property type="term" value="C:periplasmic space"/>
    <property type="evidence" value="ECO:0007669"/>
    <property type="project" value="UniProtKB-ARBA"/>
</dbReference>
<evidence type="ECO:0000256" key="4">
    <source>
        <dbReference type="SAM" id="MobiDB-lite"/>
    </source>
</evidence>
<keyword evidence="8" id="KW-1185">Reference proteome</keyword>
<dbReference type="PANTHER" id="PTHR30290">
    <property type="entry name" value="PERIPLASMIC BINDING COMPONENT OF ABC TRANSPORTER"/>
    <property type="match status" value="1"/>
</dbReference>
<dbReference type="AlphaFoldDB" id="A0A942UMU9"/>
<evidence type="ECO:0000313" key="7">
    <source>
        <dbReference type="EMBL" id="MBS4224346.1"/>
    </source>
</evidence>
<comment type="caution">
    <text evidence="7">The sequence shown here is derived from an EMBL/GenBank/DDBJ whole genome shotgun (WGS) entry which is preliminary data.</text>
</comment>
<feature type="domain" description="Solute-binding protein family 5" evidence="6">
    <location>
        <begin position="94"/>
        <end position="457"/>
    </location>
</feature>
<dbReference type="Proteomes" id="UP000676456">
    <property type="component" value="Unassembled WGS sequence"/>
</dbReference>
<comment type="similarity">
    <text evidence="1">Belongs to the bacterial solute-binding protein 5 family.</text>
</comment>
<accession>A0A942UMU9</accession>
<keyword evidence="3 5" id="KW-0732">Signal</keyword>
<dbReference type="GO" id="GO:1904680">
    <property type="term" value="F:peptide transmembrane transporter activity"/>
    <property type="evidence" value="ECO:0007669"/>
    <property type="project" value="TreeGrafter"/>
</dbReference>
<dbReference type="Gene3D" id="3.40.190.10">
    <property type="entry name" value="Periplasmic binding protein-like II"/>
    <property type="match status" value="1"/>
</dbReference>
<dbReference type="EMBL" id="JAGYPN010000003">
    <property type="protein sequence ID" value="MBS4224346.1"/>
    <property type="molecule type" value="Genomic_DNA"/>
</dbReference>
<dbReference type="RefSeq" id="WP_213099364.1">
    <property type="nucleotide sequence ID" value="NZ_JAGYPN010000003.1"/>
</dbReference>
<evidence type="ECO:0000256" key="3">
    <source>
        <dbReference type="ARBA" id="ARBA00022729"/>
    </source>
</evidence>
<dbReference type="GO" id="GO:0043190">
    <property type="term" value="C:ATP-binding cassette (ABC) transporter complex"/>
    <property type="evidence" value="ECO:0007669"/>
    <property type="project" value="InterPro"/>
</dbReference>
<dbReference type="PROSITE" id="PS51257">
    <property type="entry name" value="PROKAR_LIPOPROTEIN"/>
    <property type="match status" value="1"/>
</dbReference>
<dbReference type="InterPro" id="IPR000914">
    <property type="entry name" value="SBP_5_dom"/>
</dbReference>
<name>A0A942UMU9_9BACI</name>
<evidence type="ECO:0000256" key="1">
    <source>
        <dbReference type="ARBA" id="ARBA00005695"/>
    </source>
</evidence>
<dbReference type="PANTHER" id="PTHR30290:SF9">
    <property type="entry name" value="OLIGOPEPTIDE-BINDING PROTEIN APPA"/>
    <property type="match status" value="1"/>
</dbReference>
<evidence type="ECO:0000259" key="6">
    <source>
        <dbReference type="Pfam" id="PF00496"/>
    </source>
</evidence>
<feature type="signal peptide" evidence="5">
    <location>
        <begin position="1"/>
        <end position="24"/>
    </location>
</feature>
<dbReference type="SUPFAM" id="SSF53850">
    <property type="entry name" value="Periplasmic binding protein-like II"/>
    <property type="match status" value="1"/>
</dbReference>
<gene>
    <name evidence="7" type="ORF">KHA91_16620</name>
</gene>
<sequence length="539" mass="59602">MRKNRKFWLLALTLVMSMFLAACAGGSDKGTDKAEDNNKGTGSGSEEAKAGGDLILDVLSDASSLDAHGSNDVVSSNIQANIFETLVKRNDKNEIEPGLAKSWKQVDELTWEFTLRDDVTFHDGEKFNAEAVKANLDRIRDSKVASPRFFLFEMINKVEAVDDTTVRITTEYPFSPLLAHLSHNGGGMMSPKTIEADYEGMKEGKDPGAVISANPVGTGYFKFDSWNSGSQIKLVKNEEYWDTPALVDSVTFKVVPESATRIADLETGNAHIADPVNPNEVKGVNNSGNATVNQKASSSLSYIGFNTEKEPFNNVKVRQAIAMLINKEEIIEGVYEGFGIPAVGPLAPGIFGFNKDVPVVKHDVEKAKELLKEAGYEKGFKTSIWTNDNQQRMDTAILVQQRLKEANIDVAIEVMEFGAYLEKSAAGEHDMYILGWSNPTGDADYGMYALFHSSQKGNPGNRSFYENPEVDKLLDEGRREADPAKREEIYKKVQEHLVEDAPMVFIHHQEYLTGVSNKIDGFDIDTSGIYQLKNVHFVE</sequence>
<evidence type="ECO:0000313" key="8">
    <source>
        <dbReference type="Proteomes" id="UP000676456"/>
    </source>
</evidence>
<evidence type="ECO:0000256" key="2">
    <source>
        <dbReference type="ARBA" id="ARBA00022448"/>
    </source>
</evidence>
<dbReference type="InterPro" id="IPR039424">
    <property type="entry name" value="SBP_5"/>
</dbReference>
<evidence type="ECO:0000256" key="5">
    <source>
        <dbReference type="SAM" id="SignalP"/>
    </source>
</evidence>
<dbReference type="Pfam" id="PF00496">
    <property type="entry name" value="SBP_bac_5"/>
    <property type="match status" value="1"/>
</dbReference>
<dbReference type="Gene3D" id="3.90.76.10">
    <property type="entry name" value="Dipeptide-binding Protein, Domain 1"/>
    <property type="match status" value="1"/>
</dbReference>
<feature type="region of interest" description="Disordered" evidence="4">
    <location>
        <begin position="26"/>
        <end position="48"/>
    </location>
</feature>
<dbReference type="Gene3D" id="3.10.105.10">
    <property type="entry name" value="Dipeptide-binding Protein, Domain 3"/>
    <property type="match status" value="1"/>
</dbReference>
<dbReference type="PIRSF" id="PIRSF002741">
    <property type="entry name" value="MppA"/>
    <property type="match status" value="1"/>
</dbReference>
<proteinExistence type="inferred from homology"/>
<dbReference type="GO" id="GO:0015833">
    <property type="term" value="P:peptide transport"/>
    <property type="evidence" value="ECO:0007669"/>
    <property type="project" value="TreeGrafter"/>
</dbReference>
<dbReference type="InterPro" id="IPR030678">
    <property type="entry name" value="Peptide/Ni-bd"/>
</dbReference>
<dbReference type="CDD" id="cd08499">
    <property type="entry name" value="PBP2_Ylib_like"/>
    <property type="match status" value="1"/>
</dbReference>
<organism evidence="7 8">
    <name type="scientific">Lederbergia citrea</name>
    <dbReference type="NCBI Taxonomy" id="2833581"/>
    <lineage>
        <taxon>Bacteria</taxon>
        <taxon>Bacillati</taxon>
        <taxon>Bacillota</taxon>
        <taxon>Bacilli</taxon>
        <taxon>Bacillales</taxon>
        <taxon>Bacillaceae</taxon>
        <taxon>Lederbergia</taxon>
    </lineage>
</organism>
<reference evidence="7 8" key="1">
    <citation type="submission" date="2021-05" db="EMBL/GenBank/DDBJ databases">
        <title>Novel Bacillus species.</title>
        <authorList>
            <person name="Liu G."/>
        </authorList>
    </citation>
    <scope>NUCLEOTIDE SEQUENCE [LARGE SCALE GENOMIC DNA]</scope>
    <source>
        <strain evidence="7 8">FJAT-49682</strain>
    </source>
</reference>
<feature type="compositionally biased region" description="Basic and acidic residues" evidence="4">
    <location>
        <begin position="29"/>
        <end position="38"/>
    </location>
</feature>